<feature type="transmembrane region" description="Helical" evidence="7">
    <location>
        <begin position="20"/>
        <end position="38"/>
    </location>
</feature>
<evidence type="ECO:0000256" key="3">
    <source>
        <dbReference type="ARBA" id="ARBA00022475"/>
    </source>
</evidence>
<dbReference type="PROSITE" id="PS50928">
    <property type="entry name" value="ABC_TM1"/>
    <property type="match status" value="1"/>
</dbReference>
<dbReference type="PATRIC" id="fig|1346791.3.peg.196"/>
<dbReference type="InterPro" id="IPR005769">
    <property type="entry name" value="PhnE/PtxC"/>
</dbReference>
<dbReference type="CDD" id="cd06261">
    <property type="entry name" value="TM_PBP2"/>
    <property type="match status" value="1"/>
</dbReference>
<organism evidence="9 10">
    <name type="scientific">Sphingobium ummariense RL-3</name>
    <dbReference type="NCBI Taxonomy" id="1346791"/>
    <lineage>
        <taxon>Bacteria</taxon>
        <taxon>Pseudomonadati</taxon>
        <taxon>Pseudomonadota</taxon>
        <taxon>Alphaproteobacteria</taxon>
        <taxon>Sphingomonadales</taxon>
        <taxon>Sphingomonadaceae</taxon>
        <taxon>Sphingobium</taxon>
    </lineage>
</organism>
<dbReference type="RefSeq" id="WP_021316265.1">
    <property type="nucleotide sequence ID" value="NZ_AUWY01000021.1"/>
</dbReference>
<proteinExistence type="inferred from homology"/>
<comment type="similarity">
    <text evidence="7">Belongs to the binding-protein-dependent transport system permease family.</text>
</comment>
<keyword evidence="4 7" id="KW-0812">Transmembrane</keyword>
<feature type="transmembrane region" description="Helical" evidence="7">
    <location>
        <begin position="198"/>
        <end position="221"/>
    </location>
</feature>
<dbReference type="AlphaFoldDB" id="T0JB31"/>
<dbReference type="Pfam" id="PF00528">
    <property type="entry name" value="BPD_transp_1"/>
    <property type="match status" value="1"/>
</dbReference>
<reference evidence="9 10" key="1">
    <citation type="journal article" date="2013" name="Genome Announc.">
        <title>Draft Genome Sequence of Sphingobium ummariense Strain RL-3, a Hexachlorocyclohexane-Degrading Bacterium.</title>
        <authorList>
            <person name="Kohli P."/>
            <person name="Dua A."/>
            <person name="Sangwan N."/>
            <person name="Oldach P."/>
            <person name="Khurana J.P."/>
            <person name="Lal R."/>
        </authorList>
    </citation>
    <scope>NUCLEOTIDE SEQUENCE [LARGE SCALE GENOMIC DNA]</scope>
    <source>
        <strain evidence="9 10">RL-3</strain>
    </source>
</reference>
<evidence type="ECO:0000256" key="1">
    <source>
        <dbReference type="ARBA" id="ARBA00004651"/>
    </source>
</evidence>
<evidence type="ECO:0000259" key="8">
    <source>
        <dbReference type="PROSITE" id="PS50928"/>
    </source>
</evidence>
<dbReference type="GO" id="GO:0005886">
    <property type="term" value="C:plasma membrane"/>
    <property type="evidence" value="ECO:0007669"/>
    <property type="project" value="UniProtKB-SubCell"/>
</dbReference>
<evidence type="ECO:0000256" key="7">
    <source>
        <dbReference type="RuleBase" id="RU363032"/>
    </source>
</evidence>
<sequence length="337" mass="36315">MSAGAMSGGSAGWTFPRPFGTRTVLAVIAALALLFYSGQRVEVGRMLRETGTALLAKAGLAEEPPASQGLARVIGRLVPLELSDRQDVARIEGFDPARLPPFAHLETVQTTEQALNPATLELEARPVRHVYLVRPLGYAEHVLVKVLETLEIAFWGTLIAVLLGLPLALASAPNTMPAWPVRWVARAVVGMLRAVPELISALFLVIAYGFGPIAGFLALGLHGAGVLGRFFTDDIENADRRPQEALAAVGASRLAIWRLAILPQVMPHHIGSTLYILDRNVRMATVVGLVGAGGIGQELKGRYDMYDYGHVGTILIAIFIVVLLLDQASGRLRRRFL</sequence>
<keyword evidence="2 7" id="KW-0813">Transport</keyword>
<feature type="domain" description="ABC transmembrane type-1" evidence="8">
    <location>
        <begin position="146"/>
        <end position="329"/>
    </location>
</feature>
<protein>
    <recommendedName>
        <fullName evidence="8">ABC transmembrane type-1 domain-containing protein</fullName>
    </recommendedName>
</protein>
<dbReference type="SUPFAM" id="SSF161098">
    <property type="entry name" value="MetI-like"/>
    <property type="match status" value="1"/>
</dbReference>
<evidence type="ECO:0000256" key="4">
    <source>
        <dbReference type="ARBA" id="ARBA00022692"/>
    </source>
</evidence>
<dbReference type="GO" id="GO:0015416">
    <property type="term" value="F:ABC-type phosphonate transporter activity"/>
    <property type="evidence" value="ECO:0007669"/>
    <property type="project" value="InterPro"/>
</dbReference>
<evidence type="ECO:0000256" key="5">
    <source>
        <dbReference type="ARBA" id="ARBA00022989"/>
    </source>
</evidence>
<comment type="caution">
    <text evidence="9">The sequence shown here is derived from an EMBL/GenBank/DDBJ whole genome shotgun (WGS) entry which is preliminary data.</text>
</comment>
<dbReference type="PANTHER" id="PTHR30043:SF1">
    <property type="entry name" value="ABC TRANSPORT SYSTEM PERMEASE PROTEIN P69"/>
    <property type="match status" value="1"/>
</dbReference>
<dbReference type="EMBL" id="AUWY01000021">
    <property type="protein sequence ID" value="EQB34062.1"/>
    <property type="molecule type" value="Genomic_DNA"/>
</dbReference>
<evidence type="ECO:0000256" key="2">
    <source>
        <dbReference type="ARBA" id="ARBA00022448"/>
    </source>
</evidence>
<feature type="transmembrane region" description="Helical" evidence="7">
    <location>
        <begin position="308"/>
        <end position="325"/>
    </location>
</feature>
<dbReference type="NCBIfam" id="TIGR01097">
    <property type="entry name" value="PhnE"/>
    <property type="match status" value="1"/>
</dbReference>
<evidence type="ECO:0000313" key="10">
    <source>
        <dbReference type="Proteomes" id="UP000015523"/>
    </source>
</evidence>
<dbReference type="Gene3D" id="1.10.3720.10">
    <property type="entry name" value="MetI-like"/>
    <property type="match status" value="1"/>
</dbReference>
<gene>
    <name evidence="9" type="ORF">M529_01040</name>
</gene>
<keyword evidence="3" id="KW-1003">Cell membrane</keyword>
<dbReference type="InterPro" id="IPR000515">
    <property type="entry name" value="MetI-like"/>
</dbReference>
<name>T0JB31_9SPHN</name>
<dbReference type="STRING" id="1346791.M529_01040"/>
<keyword evidence="6 7" id="KW-0472">Membrane</keyword>
<dbReference type="InterPro" id="IPR035906">
    <property type="entry name" value="MetI-like_sf"/>
</dbReference>
<evidence type="ECO:0000313" key="9">
    <source>
        <dbReference type="EMBL" id="EQB34062.1"/>
    </source>
</evidence>
<dbReference type="eggNOG" id="COG3639">
    <property type="taxonomic scope" value="Bacteria"/>
</dbReference>
<accession>T0JB31</accession>
<keyword evidence="10" id="KW-1185">Reference proteome</keyword>
<comment type="subcellular location">
    <subcellularLocation>
        <location evidence="1 7">Cell membrane</location>
        <topology evidence="1 7">Multi-pass membrane protein</topology>
    </subcellularLocation>
</comment>
<dbReference type="OrthoDB" id="9808005at2"/>
<dbReference type="PANTHER" id="PTHR30043">
    <property type="entry name" value="PHOSPHONATES TRANSPORT SYSTEM PERMEASE PROTEIN"/>
    <property type="match status" value="1"/>
</dbReference>
<keyword evidence="5 7" id="KW-1133">Transmembrane helix</keyword>
<dbReference type="Proteomes" id="UP000015523">
    <property type="component" value="Unassembled WGS sequence"/>
</dbReference>
<evidence type="ECO:0000256" key="6">
    <source>
        <dbReference type="ARBA" id="ARBA00023136"/>
    </source>
</evidence>